<evidence type="ECO:0000313" key="1">
    <source>
        <dbReference type="EMBL" id="CAB1426717.1"/>
    </source>
</evidence>
<evidence type="ECO:0000313" key="2">
    <source>
        <dbReference type="Proteomes" id="UP001153269"/>
    </source>
</evidence>
<sequence length="116" mass="12639">MGRGHAFGKWTQSIEKDAKVLGVTEEEEADVCEIEPRTRSPVNGEARTGGRIHVRASPSVPKKTWRSFNSGAPREFCPGQHGAVTVKRDPSTSAVDVLNLFVCPVVMMVAVFCRGE</sequence>
<protein>
    <submittedName>
        <fullName evidence="1">Uncharacterized protein</fullName>
    </submittedName>
</protein>
<dbReference type="EMBL" id="CADEAL010000908">
    <property type="protein sequence ID" value="CAB1426717.1"/>
    <property type="molecule type" value="Genomic_DNA"/>
</dbReference>
<organism evidence="1 2">
    <name type="scientific">Pleuronectes platessa</name>
    <name type="common">European plaice</name>
    <dbReference type="NCBI Taxonomy" id="8262"/>
    <lineage>
        <taxon>Eukaryota</taxon>
        <taxon>Metazoa</taxon>
        <taxon>Chordata</taxon>
        <taxon>Craniata</taxon>
        <taxon>Vertebrata</taxon>
        <taxon>Euteleostomi</taxon>
        <taxon>Actinopterygii</taxon>
        <taxon>Neopterygii</taxon>
        <taxon>Teleostei</taxon>
        <taxon>Neoteleostei</taxon>
        <taxon>Acanthomorphata</taxon>
        <taxon>Carangaria</taxon>
        <taxon>Pleuronectiformes</taxon>
        <taxon>Pleuronectoidei</taxon>
        <taxon>Pleuronectidae</taxon>
        <taxon>Pleuronectes</taxon>
    </lineage>
</organism>
<dbReference type="Proteomes" id="UP001153269">
    <property type="component" value="Unassembled WGS sequence"/>
</dbReference>
<dbReference type="AlphaFoldDB" id="A0A9N7UA10"/>
<proteinExistence type="predicted"/>
<reference evidence="1" key="1">
    <citation type="submission" date="2020-03" db="EMBL/GenBank/DDBJ databases">
        <authorList>
            <person name="Weist P."/>
        </authorList>
    </citation>
    <scope>NUCLEOTIDE SEQUENCE</scope>
</reference>
<keyword evidence="2" id="KW-1185">Reference proteome</keyword>
<gene>
    <name evidence="1" type="ORF">PLEPLA_LOCUS14655</name>
</gene>
<accession>A0A9N7UA10</accession>
<name>A0A9N7UA10_PLEPL</name>
<comment type="caution">
    <text evidence="1">The sequence shown here is derived from an EMBL/GenBank/DDBJ whole genome shotgun (WGS) entry which is preliminary data.</text>
</comment>